<dbReference type="VEuPathDB" id="MicrosporidiaDB:AEWD_041570"/>
<reference evidence="2" key="1">
    <citation type="journal article" date="2013" name="Eukaryot. Cell">
        <title>Extremely Reduced Levels of Heterozygosity in the Vertebrate Pathogen Encephalitozoon cuniculi.</title>
        <authorList>
            <person name="Selman M."/>
            <person name="Sak B."/>
            <person name="Kvac M."/>
            <person name="Farinelli L."/>
            <person name="Weiss L.M."/>
            <person name="Corradi N."/>
        </authorList>
    </citation>
    <scope>NUCLEOTIDE SEQUENCE</scope>
</reference>
<dbReference type="VEuPathDB" id="MicrosporidiaDB:AEWR_041560"/>
<evidence type="ECO:0000313" key="2">
    <source>
        <dbReference type="EMBL" id="AGE95330.1"/>
    </source>
</evidence>
<feature type="compositionally biased region" description="Basic and acidic residues" evidence="1">
    <location>
        <begin position="113"/>
        <end position="126"/>
    </location>
</feature>
<dbReference type="VEuPathDB" id="MicrosporidiaDB:M970_041560"/>
<dbReference type="AlphaFoldDB" id="M1K8E2"/>
<sequence length="126" mass="14134">MEKKFPTVVTIGGRRYVKNNLNKKSEDCKMKLKEALKSFGRRVQKLQMSHCTIEKGTSLHAYKLDDARVIFSKKNKPIGFVVTGKAEEIDKSVYEKASSEINDATGKPNEPGAEERAEKDDASLID</sequence>
<name>M1K8E2_ENCCN</name>
<proteinExistence type="predicted"/>
<dbReference type="EMBL" id="KC513606">
    <property type="protein sequence ID" value="AGE95330.1"/>
    <property type="molecule type" value="Genomic_DNA"/>
</dbReference>
<feature type="region of interest" description="Disordered" evidence="1">
    <location>
        <begin position="97"/>
        <end position="126"/>
    </location>
</feature>
<evidence type="ECO:0000256" key="1">
    <source>
        <dbReference type="SAM" id="MobiDB-lite"/>
    </source>
</evidence>
<gene>
    <name evidence="2" type="ORF">ECU04_1570</name>
</gene>
<dbReference type="VEuPathDB" id="MicrosporidiaDB:ECU04_1570"/>
<accession>M1K8E2</accession>
<protein>
    <submittedName>
        <fullName evidence="2">Uncharacterized protein</fullName>
    </submittedName>
</protein>
<organism evidence="2">
    <name type="scientific">Encephalitozoon cuniculi</name>
    <name type="common">Microsporidian parasite</name>
    <dbReference type="NCBI Taxonomy" id="6035"/>
    <lineage>
        <taxon>Eukaryota</taxon>
        <taxon>Fungi</taxon>
        <taxon>Fungi incertae sedis</taxon>
        <taxon>Microsporidia</taxon>
        <taxon>Unikaryonidae</taxon>
        <taxon>Encephalitozoon</taxon>
    </lineage>
</organism>
<dbReference type="VEuPathDB" id="MicrosporidiaDB:AEWQ_041560"/>